<keyword evidence="1" id="KW-1133">Transmembrane helix</keyword>
<proteinExistence type="predicted"/>
<protein>
    <submittedName>
        <fullName evidence="2">Uncharacterized protein</fullName>
    </submittedName>
</protein>
<dbReference type="KEGG" id="lnu:N7U66_14370"/>
<gene>
    <name evidence="2" type="ORF">N7U66_14370</name>
</gene>
<dbReference type="EMBL" id="CP113088">
    <property type="protein sequence ID" value="WAC01277.1"/>
    <property type="molecule type" value="Genomic_DNA"/>
</dbReference>
<reference evidence="2" key="1">
    <citation type="submission" date="2022-11" db="EMBL/GenBank/DDBJ databases">
        <title>Lacinutrix neustonica HL-RS19T sp. nov., isolated from the surface microlayer sample of brackish Lake Shihwa.</title>
        <authorList>
            <person name="Choi J.Y."/>
            <person name="Hwang C.Y."/>
        </authorList>
    </citation>
    <scope>NUCLEOTIDE SEQUENCE</scope>
    <source>
        <strain evidence="2">HL-RS19</strain>
    </source>
</reference>
<dbReference type="AlphaFoldDB" id="A0A9E8SD33"/>
<sequence length="117" mass="13615">MNDQWITVKEVSLNNNCPECFSKEGLELTFKQEFIDTKFSKSVTQNISSQMHCTTCDTEIYPVSWTEDIERIYEYQMKAFEPKKSSKKMKPLFWILLGVIAVVITLIVVFLATYKLA</sequence>
<keyword evidence="3" id="KW-1185">Reference proteome</keyword>
<name>A0A9E8SD33_9FLAO</name>
<accession>A0A9E8SD33</accession>
<keyword evidence="1" id="KW-0472">Membrane</keyword>
<evidence type="ECO:0000313" key="3">
    <source>
        <dbReference type="Proteomes" id="UP001164705"/>
    </source>
</evidence>
<keyword evidence="1" id="KW-0812">Transmembrane</keyword>
<evidence type="ECO:0000256" key="1">
    <source>
        <dbReference type="SAM" id="Phobius"/>
    </source>
</evidence>
<dbReference type="Proteomes" id="UP001164705">
    <property type="component" value="Chromosome"/>
</dbReference>
<evidence type="ECO:0000313" key="2">
    <source>
        <dbReference type="EMBL" id="WAC01277.1"/>
    </source>
</evidence>
<dbReference type="RefSeq" id="WP_267675891.1">
    <property type="nucleotide sequence ID" value="NZ_CP113088.1"/>
</dbReference>
<organism evidence="2 3">
    <name type="scientific">Lacinutrix neustonica</name>
    <dbReference type="NCBI Taxonomy" id="2980107"/>
    <lineage>
        <taxon>Bacteria</taxon>
        <taxon>Pseudomonadati</taxon>
        <taxon>Bacteroidota</taxon>
        <taxon>Flavobacteriia</taxon>
        <taxon>Flavobacteriales</taxon>
        <taxon>Flavobacteriaceae</taxon>
        <taxon>Lacinutrix</taxon>
    </lineage>
</organism>
<feature type="transmembrane region" description="Helical" evidence="1">
    <location>
        <begin position="92"/>
        <end position="114"/>
    </location>
</feature>